<sequence length="370" mass="41860">MIFYVVILATLSILLISSWLLESNMPVIIMGIIMIVTAGLRYNTGFDYDSYHMVYSEIANGTTLSSITPHFESGFMMLNWCAIQLGISFNLFLLFFSGLTLGLLTLFLVKLNDPELASMALYYYFVRFFFTRDMGQIRSSFAAVVCLFAIRSMIREKRYRAILLVLLASFFQKVALILLVTFVLVYLIKKHLNILTFLIVTILTGITSKVISGLLTSHAELLGDYSTYITADSFISGSGLSNPVIWMQFFIGLIAIIVFYQITSGVNRRQFLTDAVDQSLESIQYVVAIYIVGMLILILLNQLPTAAGRTSTVLNTVEILIIPLIIRRCVSRMLQLPVFMFLAVVVWYVFFMHMELLNFIPYTSSLGVFD</sequence>
<reference evidence="3" key="1">
    <citation type="journal article" date="2019" name="Int. J. Syst. Evol. Microbiol.">
        <title>The Global Catalogue of Microorganisms (GCM) 10K type strain sequencing project: providing services to taxonomists for standard genome sequencing and annotation.</title>
        <authorList>
            <consortium name="The Broad Institute Genomics Platform"/>
            <consortium name="The Broad Institute Genome Sequencing Center for Infectious Disease"/>
            <person name="Wu L."/>
            <person name="Ma J."/>
        </authorList>
    </citation>
    <scope>NUCLEOTIDE SEQUENCE [LARGE SCALE GENOMIC DNA]</scope>
    <source>
        <strain evidence="3">CCM 8931</strain>
    </source>
</reference>
<feature type="transmembrane region" description="Helical" evidence="1">
    <location>
        <begin position="27"/>
        <end position="44"/>
    </location>
</feature>
<evidence type="ECO:0000313" key="3">
    <source>
        <dbReference type="Proteomes" id="UP001597188"/>
    </source>
</evidence>
<accession>A0ABW4C443</accession>
<dbReference type="EMBL" id="JBHTOJ010000034">
    <property type="protein sequence ID" value="MFD1421249.1"/>
    <property type="molecule type" value="Genomic_DNA"/>
</dbReference>
<protein>
    <submittedName>
        <fullName evidence="2">EpsG family protein</fullName>
    </submittedName>
</protein>
<gene>
    <name evidence="2" type="ORF">ACFQ5L_09900</name>
</gene>
<feature type="transmembrane region" description="Helical" evidence="1">
    <location>
        <begin position="137"/>
        <end position="154"/>
    </location>
</feature>
<dbReference type="InterPro" id="IPR049458">
    <property type="entry name" value="EpsG-like"/>
</dbReference>
<name>A0ABW4C443_9LACO</name>
<evidence type="ECO:0000256" key="1">
    <source>
        <dbReference type="SAM" id="Phobius"/>
    </source>
</evidence>
<feature type="transmembrane region" description="Helical" evidence="1">
    <location>
        <begin position="194"/>
        <end position="215"/>
    </location>
</feature>
<dbReference type="Proteomes" id="UP001597188">
    <property type="component" value="Unassembled WGS sequence"/>
</dbReference>
<keyword evidence="1" id="KW-0812">Transmembrane</keyword>
<feature type="transmembrane region" description="Helical" evidence="1">
    <location>
        <begin position="85"/>
        <end position="108"/>
    </location>
</feature>
<dbReference type="RefSeq" id="WP_379893321.1">
    <property type="nucleotide sequence ID" value="NZ_JBHTOJ010000034.1"/>
</dbReference>
<feature type="transmembrane region" description="Helical" evidence="1">
    <location>
        <begin position="5"/>
        <end position="21"/>
    </location>
</feature>
<dbReference type="Pfam" id="PF14897">
    <property type="entry name" value="EpsG"/>
    <property type="match status" value="1"/>
</dbReference>
<feature type="transmembrane region" description="Helical" evidence="1">
    <location>
        <begin position="338"/>
        <end position="360"/>
    </location>
</feature>
<feature type="transmembrane region" description="Helical" evidence="1">
    <location>
        <begin position="160"/>
        <end position="187"/>
    </location>
</feature>
<keyword evidence="1" id="KW-1133">Transmembrane helix</keyword>
<evidence type="ECO:0000313" key="2">
    <source>
        <dbReference type="EMBL" id="MFD1421249.1"/>
    </source>
</evidence>
<proteinExistence type="predicted"/>
<keyword evidence="1" id="KW-0472">Membrane</keyword>
<keyword evidence="3" id="KW-1185">Reference proteome</keyword>
<comment type="caution">
    <text evidence="2">The sequence shown here is derived from an EMBL/GenBank/DDBJ whole genome shotgun (WGS) entry which is preliminary data.</text>
</comment>
<organism evidence="2 3">
    <name type="scientific">Lactiplantibacillus songbeiensis</name>
    <dbReference type="NCBI Taxonomy" id="2559920"/>
    <lineage>
        <taxon>Bacteria</taxon>
        <taxon>Bacillati</taxon>
        <taxon>Bacillota</taxon>
        <taxon>Bacilli</taxon>
        <taxon>Lactobacillales</taxon>
        <taxon>Lactobacillaceae</taxon>
        <taxon>Lactiplantibacillus</taxon>
    </lineage>
</organism>
<feature type="transmembrane region" description="Helical" evidence="1">
    <location>
        <begin position="244"/>
        <end position="262"/>
    </location>
</feature>
<feature type="transmembrane region" description="Helical" evidence="1">
    <location>
        <begin position="283"/>
        <end position="300"/>
    </location>
</feature>